<organism evidence="13 14">
    <name type="scientific">Candidatus Nealsonbacteria bacterium CG08_land_8_20_14_0_20_43_11</name>
    <dbReference type="NCBI Taxonomy" id="1974706"/>
    <lineage>
        <taxon>Bacteria</taxon>
        <taxon>Candidatus Nealsoniibacteriota</taxon>
    </lineage>
</organism>
<evidence type="ECO:0000256" key="1">
    <source>
        <dbReference type="ARBA" id="ARBA00004496"/>
    </source>
</evidence>
<dbReference type="InterPro" id="IPR022634">
    <property type="entry name" value="DNA_polIII_beta_N"/>
</dbReference>
<dbReference type="InterPro" id="IPR046938">
    <property type="entry name" value="DNA_clamp_sf"/>
</dbReference>
<keyword evidence="8" id="KW-0238">DNA-binding</keyword>
<dbReference type="Gene3D" id="3.70.10.10">
    <property type="match status" value="1"/>
</dbReference>
<feature type="transmembrane region" description="Helical" evidence="9">
    <location>
        <begin position="46"/>
        <end position="65"/>
    </location>
</feature>
<dbReference type="PANTHER" id="PTHR30478">
    <property type="entry name" value="DNA POLYMERASE III SUBUNIT BETA"/>
    <property type="match status" value="1"/>
</dbReference>
<evidence type="ECO:0000313" key="14">
    <source>
        <dbReference type="Proteomes" id="UP000229390"/>
    </source>
</evidence>
<dbReference type="PANTHER" id="PTHR30478:SF0">
    <property type="entry name" value="BETA SLIDING CLAMP"/>
    <property type="match status" value="1"/>
</dbReference>
<evidence type="ECO:0000256" key="2">
    <source>
        <dbReference type="ARBA" id="ARBA00010752"/>
    </source>
</evidence>
<dbReference type="AlphaFoldDB" id="A0A2M6T055"/>
<keyword evidence="9" id="KW-0812">Transmembrane</keyword>
<dbReference type="GO" id="GO:0003677">
    <property type="term" value="F:DNA binding"/>
    <property type="evidence" value="ECO:0007669"/>
    <property type="project" value="UniProtKB-KW"/>
</dbReference>
<dbReference type="Pfam" id="PF02768">
    <property type="entry name" value="DNA_pol3_beta_3"/>
    <property type="match status" value="1"/>
</dbReference>
<dbReference type="InterPro" id="IPR001001">
    <property type="entry name" value="DNA_polIII_beta"/>
</dbReference>
<feature type="domain" description="DNA polymerase III beta sliding clamp central" evidence="11">
    <location>
        <begin position="204"/>
        <end position="310"/>
    </location>
</feature>
<keyword evidence="9" id="KW-1133">Transmembrane helix</keyword>
<keyword evidence="3" id="KW-0963">Cytoplasm</keyword>
<dbReference type="Proteomes" id="UP000229390">
    <property type="component" value="Unassembled WGS sequence"/>
</dbReference>
<evidence type="ECO:0000256" key="6">
    <source>
        <dbReference type="ARBA" id="ARBA00022705"/>
    </source>
</evidence>
<dbReference type="SMART" id="SM00480">
    <property type="entry name" value="POL3Bc"/>
    <property type="match status" value="1"/>
</dbReference>
<keyword evidence="6" id="KW-0235">DNA replication</keyword>
<evidence type="ECO:0000256" key="7">
    <source>
        <dbReference type="ARBA" id="ARBA00022932"/>
    </source>
</evidence>
<dbReference type="CDD" id="cd00140">
    <property type="entry name" value="beta_clamp"/>
    <property type="match status" value="1"/>
</dbReference>
<feature type="domain" description="DNA polymerase III beta sliding clamp N-terminal" evidence="10">
    <location>
        <begin position="60"/>
        <end position="176"/>
    </location>
</feature>
<dbReference type="NCBIfam" id="TIGR00663">
    <property type="entry name" value="dnan"/>
    <property type="match status" value="1"/>
</dbReference>
<evidence type="ECO:0000313" key="13">
    <source>
        <dbReference type="EMBL" id="PIS38692.1"/>
    </source>
</evidence>
<evidence type="ECO:0000259" key="11">
    <source>
        <dbReference type="Pfam" id="PF02767"/>
    </source>
</evidence>
<comment type="similarity">
    <text evidence="2">Belongs to the beta sliding clamp family.</text>
</comment>
<gene>
    <name evidence="13" type="primary">dnaN</name>
    <name evidence="13" type="ORF">COT34_02420</name>
</gene>
<evidence type="ECO:0000256" key="8">
    <source>
        <dbReference type="ARBA" id="ARBA00023125"/>
    </source>
</evidence>
<evidence type="ECO:0000259" key="12">
    <source>
        <dbReference type="Pfam" id="PF02768"/>
    </source>
</evidence>
<sequence length="439" mass="50082">MEKQAGKQGITWEKLLIKISLFYRFIFPHLKNCFFKIFPKTTQLKLNLKIIFNPYLIIIMNIIILQEKLKEGVNIIGRVSSKSLTLPILKNILIRTEKNFLNLLATDLETGISWWGLAKIEESGEITVPAAIFSDFLNLLPNKQIVLSTKDQTLSFECENYKTRIKGNSAEEFPIVPQISKNEFIIFNCRSFCRGLEQVVDIASPITARPEISGIYLSIRKDLLRMAATDSFRLGEKVVVSEKPVSAEKEYSLIIPQKTVREVINIFGEKEGDLRIYLTANQILFELLMEETEHPQINLFSRLIEGEYPNYQEIIPKEFDTQIILQKEEFFNKLKAASLFSGKVNEVHLKIDPKKEDIEITSQNPETGEFNTVLGAKIKGKEINVSFDCRFLMDGLVNIKSAEVFFGLNSDAKEEIGPGVIRPVGDQSYIYVVMPIKTV</sequence>
<dbReference type="Gene3D" id="3.10.150.10">
    <property type="entry name" value="DNA Polymerase III, subunit A, domain 2"/>
    <property type="match status" value="1"/>
</dbReference>
<evidence type="ECO:0000259" key="10">
    <source>
        <dbReference type="Pfam" id="PF00712"/>
    </source>
</evidence>
<keyword evidence="9" id="KW-0472">Membrane</keyword>
<dbReference type="InterPro" id="IPR022637">
    <property type="entry name" value="DNA_polIII_beta_cen"/>
</dbReference>
<dbReference type="GO" id="GO:0006271">
    <property type="term" value="P:DNA strand elongation involved in DNA replication"/>
    <property type="evidence" value="ECO:0007669"/>
    <property type="project" value="TreeGrafter"/>
</dbReference>
<dbReference type="GO" id="GO:0009360">
    <property type="term" value="C:DNA polymerase III complex"/>
    <property type="evidence" value="ECO:0007669"/>
    <property type="project" value="InterPro"/>
</dbReference>
<keyword evidence="4" id="KW-0808">Transferase</keyword>
<protein>
    <submittedName>
        <fullName evidence="13">DNA polymerase III subunit beta</fullName>
    </submittedName>
</protein>
<evidence type="ECO:0000256" key="3">
    <source>
        <dbReference type="ARBA" id="ARBA00022490"/>
    </source>
</evidence>
<dbReference type="GO" id="GO:0008408">
    <property type="term" value="F:3'-5' exonuclease activity"/>
    <property type="evidence" value="ECO:0007669"/>
    <property type="project" value="InterPro"/>
</dbReference>
<reference evidence="14" key="1">
    <citation type="submission" date="2017-09" db="EMBL/GenBank/DDBJ databases">
        <title>Depth-based differentiation of microbial function through sediment-hosted aquifers and enrichment of novel symbionts in the deep terrestrial subsurface.</title>
        <authorList>
            <person name="Probst A.J."/>
            <person name="Ladd B."/>
            <person name="Jarett J.K."/>
            <person name="Geller-Mcgrath D.E."/>
            <person name="Sieber C.M.K."/>
            <person name="Emerson J.B."/>
            <person name="Anantharaman K."/>
            <person name="Thomas B.C."/>
            <person name="Malmstrom R."/>
            <person name="Stieglmeier M."/>
            <person name="Klingl A."/>
            <person name="Woyke T."/>
            <person name="Ryan C.M."/>
            <person name="Banfield J.F."/>
        </authorList>
    </citation>
    <scope>NUCLEOTIDE SEQUENCE [LARGE SCALE GENOMIC DNA]</scope>
</reference>
<comment type="caution">
    <text evidence="13">The sequence shown here is derived from an EMBL/GenBank/DDBJ whole genome shotgun (WGS) entry which is preliminary data.</text>
</comment>
<keyword evidence="5" id="KW-0548">Nucleotidyltransferase</keyword>
<evidence type="ECO:0000256" key="4">
    <source>
        <dbReference type="ARBA" id="ARBA00022679"/>
    </source>
</evidence>
<accession>A0A2M6T055</accession>
<feature type="domain" description="DNA polymerase III beta sliding clamp C-terminal" evidence="12">
    <location>
        <begin position="313"/>
        <end position="436"/>
    </location>
</feature>
<comment type="subcellular location">
    <subcellularLocation>
        <location evidence="1">Cytoplasm</location>
    </subcellularLocation>
</comment>
<dbReference type="SUPFAM" id="SSF55979">
    <property type="entry name" value="DNA clamp"/>
    <property type="match status" value="3"/>
</dbReference>
<keyword evidence="7" id="KW-0239">DNA-directed DNA polymerase</keyword>
<dbReference type="Pfam" id="PF00712">
    <property type="entry name" value="DNA_pol3_beta"/>
    <property type="match status" value="1"/>
</dbReference>
<evidence type="ECO:0000256" key="9">
    <source>
        <dbReference type="SAM" id="Phobius"/>
    </source>
</evidence>
<evidence type="ECO:0000256" key="5">
    <source>
        <dbReference type="ARBA" id="ARBA00022695"/>
    </source>
</evidence>
<dbReference type="Pfam" id="PF02767">
    <property type="entry name" value="DNA_pol3_beta_2"/>
    <property type="match status" value="1"/>
</dbReference>
<name>A0A2M6T055_9BACT</name>
<dbReference type="GO" id="GO:0005737">
    <property type="term" value="C:cytoplasm"/>
    <property type="evidence" value="ECO:0007669"/>
    <property type="project" value="UniProtKB-SubCell"/>
</dbReference>
<dbReference type="InterPro" id="IPR022635">
    <property type="entry name" value="DNA_polIII_beta_C"/>
</dbReference>
<dbReference type="GO" id="GO:0003887">
    <property type="term" value="F:DNA-directed DNA polymerase activity"/>
    <property type="evidence" value="ECO:0007669"/>
    <property type="project" value="UniProtKB-KW"/>
</dbReference>
<proteinExistence type="inferred from homology"/>
<dbReference type="EMBL" id="PEYE01000038">
    <property type="protein sequence ID" value="PIS38692.1"/>
    <property type="molecule type" value="Genomic_DNA"/>
</dbReference>